<keyword evidence="2" id="KW-0238">DNA-binding</keyword>
<dbReference type="Proteomes" id="UP000608345">
    <property type="component" value="Unassembled WGS sequence"/>
</dbReference>
<evidence type="ECO:0000313" key="6">
    <source>
        <dbReference type="Proteomes" id="UP000608345"/>
    </source>
</evidence>
<evidence type="ECO:0000256" key="2">
    <source>
        <dbReference type="ARBA" id="ARBA00023125"/>
    </source>
</evidence>
<proteinExistence type="predicted"/>
<comment type="caution">
    <text evidence="5">The sequence shown here is derived from an EMBL/GenBank/DDBJ whole genome shotgun (WGS) entry which is preliminary data.</text>
</comment>
<dbReference type="GO" id="GO:0003677">
    <property type="term" value="F:DNA binding"/>
    <property type="evidence" value="ECO:0007669"/>
    <property type="project" value="UniProtKB-KW"/>
</dbReference>
<dbReference type="RefSeq" id="WP_189384841.1">
    <property type="nucleotide sequence ID" value="NZ_BAABFY010000003.1"/>
</dbReference>
<dbReference type="PANTHER" id="PTHR44688:SF16">
    <property type="entry name" value="DNA-BINDING TRANSCRIPTIONAL ACTIVATOR DEVR_DOSR"/>
    <property type="match status" value="1"/>
</dbReference>
<dbReference type="EMBL" id="BMYS01000008">
    <property type="protein sequence ID" value="GGW85736.1"/>
    <property type="molecule type" value="Genomic_DNA"/>
</dbReference>
<dbReference type="Pfam" id="PF00196">
    <property type="entry name" value="GerE"/>
    <property type="match status" value="1"/>
</dbReference>
<keyword evidence="1" id="KW-0805">Transcription regulation</keyword>
<keyword evidence="3" id="KW-0804">Transcription</keyword>
<dbReference type="PROSITE" id="PS00622">
    <property type="entry name" value="HTH_LUXR_1"/>
    <property type="match status" value="1"/>
</dbReference>
<feature type="domain" description="HTH luxR-type" evidence="4">
    <location>
        <begin position="23"/>
        <end position="86"/>
    </location>
</feature>
<evidence type="ECO:0000256" key="3">
    <source>
        <dbReference type="ARBA" id="ARBA00023163"/>
    </source>
</evidence>
<dbReference type="InterPro" id="IPR000792">
    <property type="entry name" value="Tscrpt_reg_LuxR_C"/>
</dbReference>
<keyword evidence="6" id="KW-1185">Reference proteome</keyword>
<dbReference type="InterPro" id="IPR036388">
    <property type="entry name" value="WH-like_DNA-bd_sf"/>
</dbReference>
<accession>A0A918JKQ3</accession>
<evidence type="ECO:0000259" key="4">
    <source>
        <dbReference type="PROSITE" id="PS50043"/>
    </source>
</evidence>
<reference evidence="5" key="1">
    <citation type="journal article" date="2014" name="Int. J. Syst. Evol. Microbiol.">
        <title>Complete genome sequence of Corynebacterium casei LMG S-19264T (=DSM 44701T), isolated from a smear-ripened cheese.</title>
        <authorList>
            <consortium name="US DOE Joint Genome Institute (JGI-PGF)"/>
            <person name="Walter F."/>
            <person name="Albersmeier A."/>
            <person name="Kalinowski J."/>
            <person name="Ruckert C."/>
        </authorList>
    </citation>
    <scope>NUCLEOTIDE SEQUENCE</scope>
    <source>
        <strain evidence="5">KCTC 23732</strain>
    </source>
</reference>
<dbReference type="SUPFAM" id="SSF46894">
    <property type="entry name" value="C-terminal effector domain of the bipartite response regulators"/>
    <property type="match status" value="1"/>
</dbReference>
<dbReference type="Gene3D" id="1.10.10.10">
    <property type="entry name" value="Winged helix-like DNA-binding domain superfamily/Winged helix DNA-binding domain"/>
    <property type="match status" value="1"/>
</dbReference>
<dbReference type="InterPro" id="IPR016032">
    <property type="entry name" value="Sig_transdc_resp-reg_C-effctor"/>
</dbReference>
<protein>
    <recommendedName>
        <fullName evidence="4">HTH luxR-type domain-containing protein</fullName>
    </recommendedName>
</protein>
<dbReference type="AlphaFoldDB" id="A0A918JKQ3"/>
<dbReference type="PROSITE" id="PS50043">
    <property type="entry name" value="HTH_LUXR_2"/>
    <property type="match status" value="1"/>
</dbReference>
<sequence length="86" mass="9931">MQNFLILLRENASCKYVYFFWGGITTANDLSAREVEVCTLIMLGHSSESISLKLDLSLNTIFTYRKRAYAKLNLNSQNELFRICLD</sequence>
<reference evidence="5" key="2">
    <citation type="submission" date="2020-09" db="EMBL/GenBank/DDBJ databases">
        <authorList>
            <person name="Sun Q."/>
            <person name="Kim S."/>
        </authorList>
    </citation>
    <scope>NUCLEOTIDE SEQUENCE</scope>
    <source>
        <strain evidence="5">KCTC 23732</strain>
    </source>
</reference>
<dbReference type="PANTHER" id="PTHR44688">
    <property type="entry name" value="DNA-BINDING TRANSCRIPTIONAL ACTIVATOR DEVR_DOSR"/>
    <property type="match status" value="1"/>
</dbReference>
<evidence type="ECO:0000256" key="1">
    <source>
        <dbReference type="ARBA" id="ARBA00023015"/>
    </source>
</evidence>
<dbReference type="PRINTS" id="PR00038">
    <property type="entry name" value="HTHLUXR"/>
</dbReference>
<gene>
    <name evidence="5" type="ORF">GCM10011450_14680</name>
</gene>
<name>A0A918JKQ3_9BURK</name>
<dbReference type="SMART" id="SM00421">
    <property type="entry name" value="HTH_LUXR"/>
    <property type="match status" value="1"/>
</dbReference>
<evidence type="ECO:0000313" key="5">
    <source>
        <dbReference type="EMBL" id="GGW85736.1"/>
    </source>
</evidence>
<organism evidence="5 6">
    <name type="scientific">Advenella faeciporci</name>
    <dbReference type="NCBI Taxonomy" id="797535"/>
    <lineage>
        <taxon>Bacteria</taxon>
        <taxon>Pseudomonadati</taxon>
        <taxon>Pseudomonadota</taxon>
        <taxon>Betaproteobacteria</taxon>
        <taxon>Burkholderiales</taxon>
        <taxon>Alcaligenaceae</taxon>
    </lineage>
</organism>
<dbReference type="GO" id="GO:0006355">
    <property type="term" value="P:regulation of DNA-templated transcription"/>
    <property type="evidence" value="ECO:0007669"/>
    <property type="project" value="InterPro"/>
</dbReference>